<protein>
    <submittedName>
        <fullName evidence="3">2-oxoglutarate-fe-dependent oxygenase domain-containing protein</fullName>
    </submittedName>
</protein>
<accession>W7TAQ1</accession>
<keyword evidence="4" id="KW-1185">Reference proteome</keyword>
<dbReference type="AlphaFoldDB" id="W7TAQ1"/>
<keyword evidence="1" id="KW-0408">Iron</keyword>
<dbReference type="Pfam" id="PF03171">
    <property type="entry name" value="2OG-FeII_Oxy"/>
    <property type="match status" value="1"/>
</dbReference>
<dbReference type="PANTHER" id="PTHR47990">
    <property type="entry name" value="2-OXOGLUTARATE (2OG) AND FE(II)-DEPENDENT OXYGENASE SUPERFAMILY PROTEIN-RELATED"/>
    <property type="match status" value="1"/>
</dbReference>
<feature type="domain" description="Fe2OG dioxygenase" evidence="2">
    <location>
        <begin position="32"/>
        <end position="135"/>
    </location>
</feature>
<organism evidence="3 4">
    <name type="scientific">Nannochloropsis gaditana</name>
    <dbReference type="NCBI Taxonomy" id="72520"/>
    <lineage>
        <taxon>Eukaryota</taxon>
        <taxon>Sar</taxon>
        <taxon>Stramenopiles</taxon>
        <taxon>Ochrophyta</taxon>
        <taxon>Eustigmatophyceae</taxon>
        <taxon>Eustigmatales</taxon>
        <taxon>Monodopsidaceae</taxon>
        <taxon>Nannochloropsis</taxon>
    </lineage>
</organism>
<dbReference type="InterPro" id="IPR005123">
    <property type="entry name" value="Oxoglu/Fe-dep_dioxygenase_dom"/>
</dbReference>
<gene>
    <name evidence="3" type="ORF">Naga_100728g2</name>
</gene>
<dbReference type="Gene3D" id="2.60.120.330">
    <property type="entry name" value="B-lactam Antibiotic, Isopenicillin N Synthase, Chain"/>
    <property type="match status" value="1"/>
</dbReference>
<dbReference type="Proteomes" id="UP000019335">
    <property type="component" value="Unassembled WGS sequence"/>
</dbReference>
<dbReference type="InterPro" id="IPR044861">
    <property type="entry name" value="IPNS-like_FE2OG_OXY"/>
</dbReference>
<name>W7TAQ1_9STRA</name>
<dbReference type="EMBL" id="AZIL01002990">
    <property type="protein sequence ID" value="EWM20558.1"/>
    <property type="molecule type" value="Genomic_DNA"/>
</dbReference>
<reference evidence="3 4" key="1">
    <citation type="journal article" date="2014" name="Mol. Plant">
        <title>Chromosome Scale Genome Assembly and Transcriptome Profiling of Nannochloropsis gaditana in Nitrogen Depletion.</title>
        <authorList>
            <person name="Corteggiani Carpinelli E."/>
            <person name="Telatin A."/>
            <person name="Vitulo N."/>
            <person name="Forcato C."/>
            <person name="D'Angelo M."/>
            <person name="Schiavon R."/>
            <person name="Vezzi A."/>
            <person name="Giacometti G.M."/>
            <person name="Morosinotto T."/>
            <person name="Valle G."/>
        </authorList>
    </citation>
    <scope>NUCLEOTIDE SEQUENCE [LARGE SCALE GENOMIC DNA]</scope>
    <source>
        <strain evidence="3 4">B-31</strain>
    </source>
</reference>
<evidence type="ECO:0000313" key="4">
    <source>
        <dbReference type="Proteomes" id="UP000019335"/>
    </source>
</evidence>
<dbReference type="PROSITE" id="PS51471">
    <property type="entry name" value="FE2OG_OXY"/>
    <property type="match status" value="1"/>
</dbReference>
<evidence type="ECO:0000259" key="2">
    <source>
        <dbReference type="PROSITE" id="PS51471"/>
    </source>
</evidence>
<dbReference type="GO" id="GO:0046872">
    <property type="term" value="F:metal ion binding"/>
    <property type="evidence" value="ECO:0007669"/>
    <property type="project" value="UniProtKB-KW"/>
</dbReference>
<dbReference type="OrthoDB" id="288590at2759"/>
<dbReference type="SUPFAM" id="SSF51197">
    <property type="entry name" value="Clavaminate synthase-like"/>
    <property type="match status" value="1"/>
</dbReference>
<comment type="similarity">
    <text evidence="1">Belongs to the iron/ascorbate-dependent oxidoreductase family.</text>
</comment>
<dbReference type="GO" id="GO:0016491">
    <property type="term" value="F:oxidoreductase activity"/>
    <property type="evidence" value="ECO:0007669"/>
    <property type="project" value="UniProtKB-KW"/>
</dbReference>
<proteinExistence type="inferred from homology"/>
<dbReference type="InterPro" id="IPR050231">
    <property type="entry name" value="Iron_ascorbate_oxido_reductase"/>
</dbReference>
<sequence>MSSLLSFSSSCPHPSVTRGISSLPLFSWNTASPYVSFLSHFLKNAFPLPFLHSLLPQHSDYGCLTLLNMDESTQALQARNTQGAWIFADPIPGTLLVNIGDMLSRWSNGKFKSTPHRVLPAVGKARISIPFFFEPNLDTLVVPLRECENYARAHGKIYSSVLFADHLRSKVTNNFSFLEPSPTATPLTGSKVHTVDGKGSERH</sequence>
<keyword evidence="1" id="KW-0479">Metal-binding</keyword>
<evidence type="ECO:0000256" key="1">
    <source>
        <dbReference type="RuleBase" id="RU003682"/>
    </source>
</evidence>
<dbReference type="InterPro" id="IPR027443">
    <property type="entry name" value="IPNS-like_sf"/>
</dbReference>
<evidence type="ECO:0000313" key="3">
    <source>
        <dbReference type="EMBL" id="EWM20558.1"/>
    </source>
</evidence>
<keyword evidence="1" id="KW-0560">Oxidoreductase</keyword>
<comment type="caution">
    <text evidence="3">The sequence shown here is derived from an EMBL/GenBank/DDBJ whole genome shotgun (WGS) entry which is preliminary data.</text>
</comment>